<evidence type="ECO:0000256" key="4">
    <source>
        <dbReference type="ARBA" id="ARBA00022729"/>
    </source>
</evidence>
<evidence type="ECO:0000256" key="3">
    <source>
        <dbReference type="ARBA" id="ARBA00012865"/>
    </source>
</evidence>
<keyword evidence="4 8" id="KW-0732">Signal</keyword>
<evidence type="ECO:0000256" key="8">
    <source>
        <dbReference type="SAM" id="SignalP"/>
    </source>
</evidence>
<protein>
    <recommendedName>
        <fullName evidence="3 7">Beta-lactamase</fullName>
        <ecNumber evidence="3 7">3.5.2.6</ecNumber>
    </recommendedName>
</protein>
<dbReference type="PROSITE" id="PS00337">
    <property type="entry name" value="BETA_LACTAMASE_D"/>
    <property type="match status" value="1"/>
</dbReference>
<dbReference type="Gene3D" id="3.40.710.10">
    <property type="entry name" value="DD-peptidase/beta-lactamase superfamily"/>
    <property type="match status" value="1"/>
</dbReference>
<evidence type="ECO:0000259" key="9">
    <source>
        <dbReference type="Pfam" id="PF00905"/>
    </source>
</evidence>
<evidence type="ECO:0000313" key="10">
    <source>
        <dbReference type="EMBL" id="MFC3115783.1"/>
    </source>
</evidence>
<proteinExistence type="inferred from homology"/>
<keyword evidence="5 7" id="KW-0378">Hydrolase</keyword>
<feature type="chain" id="PRO_5045926689" description="Beta-lactamase" evidence="8">
    <location>
        <begin position="24"/>
        <end position="282"/>
    </location>
</feature>
<keyword evidence="11" id="KW-1185">Reference proteome</keyword>
<dbReference type="Proteomes" id="UP001595555">
    <property type="component" value="Unassembled WGS sequence"/>
</dbReference>
<feature type="signal peptide" evidence="8">
    <location>
        <begin position="1"/>
        <end position="23"/>
    </location>
</feature>
<comment type="similarity">
    <text evidence="2 7">Belongs to the class-D beta-lactamase family.</text>
</comment>
<dbReference type="InterPro" id="IPR012338">
    <property type="entry name" value="Beta-lactam/transpept-like"/>
</dbReference>
<dbReference type="Pfam" id="PF00905">
    <property type="entry name" value="Transpeptidase"/>
    <property type="match status" value="1"/>
</dbReference>
<keyword evidence="6 7" id="KW-0046">Antibiotic resistance</keyword>
<dbReference type="EMBL" id="JBHRTF010000004">
    <property type="protein sequence ID" value="MFC3115783.1"/>
    <property type="molecule type" value="Genomic_DNA"/>
</dbReference>
<evidence type="ECO:0000256" key="2">
    <source>
        <dbReference type="ARBA" id="ARBA00007898"/>
    </source>
</evidence>
<evidence type="ECO:0000256" key="1">
    <source>
        <dbReference type="ARBA" id="ARBA00001526"/>
    </source>
</evidence>
<dbReference type="EC" id="3.5.2.6" evidence="3 7"/>
<evidence type="ECO:0000256" key="7">
    <source>
        <dbReference type="RuleBase" id="RU361140"/>
    </source>
</evidence>
<organism evidence="10 11">
    <name type="scientific">Cellvibrio fontiphilus</name>
    <dbReference type="NCBI Taxonomy" id="1815559"/>
    <lineage>
        <taxon>Bacteria</taxon>
        <taxon>Pseudomonadati</taxon>
        <taxon>Pseudomonadota</taxon>
        <taxon>Gammaproteobacteria</taxon>
        <taxon>Cellvibrionales</taxon>
        <taxon>Cellvibrionaceae</taxon>
        <taxon>Cellvibrio</taxon>
    </lineage>
</organism>
<comment type="caution">
    <text evidence="10">The sequence shown here is derived from an EMBL/GenBank/DDBJ whole genome shotgun (WGS) entry which is preliminary data.</text>
</comment>
<dbReference type="SUPFAM" id="SSF56601">
    <property type="entry name" value="beta-lactamase/transpeptidase-like"/>
    <property type="match status" value="1"/>
</dbReference>
<comment type="catalytic activity">
    <reaction evidence="1 7">
        <text>a beta-lactam + H2O = a substituted beta-amino acid</text>
        <dbReference type="Rhea" id="RHEA:20401"/>
        <dbReference type="ChEBI" id="CHEBI:15377"/>
        <dbReference type="ChEBI" id="CHEBI:35627"/>
        <dbReference type="ChEBI" id="CHEBI:140347"/>
        <dbReference type="EC" id="3.5.2.6"/>
    </reaction>
</comment>
<evidence type="ECO:0000313" key="11">
    <source>
        <dbReference type="Proteomes" id="UP001595555"/>
    </source>
</evidence>
<dbReference type="RefSeq" id="WP_378118434.1">
    <property type="nucleotide sequence ID" value="NZ_JBHRTF010000004.1"/>
</dbReference>
<accession>A0ABV7FGC4</accession>
<dbReference type="InterPro" id="IPR001460">
    <property type="entry name" value="PCN-bd_Tpept"/>
</dbReference>
<evidence type="ECO:0000256" key="5">
    <source>
        <dbReference type="ARBA" id="ARBA00022801"/>
    </source>
</evidence>
<dbReference type="InterPro" id="IPR002137">
    <property type="entry name" value="Beta-lactam_class-D_AS"/>
</dbReference>
<sequence length="282" mass="31725">MEKSSVKIKIVVALVLLMPLLSAAEVCKSAKPIDTTPYRADIGTRQVTFLVLDYRSNECRYINKAGLTERHGPYSTFKIPHSLIALETGAVKSVDERVEWDPEKYPAKNFWPETWKQSHTLASAFKHSAVWYYKTLVPRIKPADYKKWLARFHYGNQTFTPGSNEFWLNNQLTISPQEQVNFIACLLKNGCGISANNVALFETIALQETHNNLSLYAKTGAGSIDPNNNDGAFNGWYVGYVKDNKGKSVAAFALYMEAENFAALKDYRKALSLQLLGDLGLW</sequence>
<reference evidence="11" key="1">
    <citation type="journal article" date="2019" name="Int. J. Syst. Evol. Microbiol.">
        <title>The Global Catalogue of Microorganisms (GCM) 10K type strain sequencing project: providing services to taxonomists for standard genome sequencing and annotation.</title>
        <authorList>
            <consortium name="The Broad Institute Genomics Platform"/>
            <consortium name="The Broad Institute Genome Sequencing Center for Infectious Disease"/>
            <person name="Wu L."/>
            <person name="Ma J."/>
        </authorList>
    </citation>
    <scope>NUCLEOTIDE SEQUENCE [LARGE SCALE GENOMIC DNA]</scope>
    <source>
        <strain evidence="11">KCTC 52237</strain>
    </source>
</reference>
<gene>
    <name evidence="10" type="ORF">ACFODX_09465</name>
</gene>
<evidence type="ECO:0000256" key="6">
    <source>
        <dbReference type="ARBA" id="ARBA00023251"/>
    </source>
</evidence>
<name>A0ABV7FGC4_9GAMM</name>
<feature type="domain" description="Penicillin-binding protein transpeptidase" evidence="9">
    <location>
        <begin position="67"/>
        <end position="259"/>
    </location>
</feature>